<keyword evidence="1" id="KW-1133">Transmembrane helix</keyword>
<dbReference type="Proteomes" id="UP000334019">
    <property type="component" value="Chromosome"/>
</dbReference>
<keyword evidence="1" id="KW-0812">Transmembrane</keyword>
<keyword evidence="3" id="KW-1185">Reference proteome</keyword>
<organism evidence="2 3">
    <name type="scientific">Actinomarinicola tropica</name>
    <dbReference type="NCBI Taxonomy" id="2789776"/>
    <lineage>
        <taxon>Bacteria</taxon>
        <taxon>Bacillati</taxon>
        <taxon>Actinomycetota</taxon>
        <taxon>Acidimicrobiia</taxon>
        <taxon>Acidimicrobiales</taxon>
        <taxon>Iamiaceae</taxon>
        <taxon>Actinomarinicola</taxon>
    </lineage>
</organism>
<dbReference type="RefSeq" id="WP_153759987.1">
    <property type="nucleotide sequence ID" value="NZ_CP045851.1"/>
</dbReference>
<protein>
    <submittedName>
        <fullName evidence="2">Uncharacterized protein</fullName>
    </submittedName>
</protein>
<reference evidence="2 3" key="1">
    <citation type="submission" date="2019-11" db="EMBL/GenBank/DDBJ databases">
        <authorList>
            <person name="He Y."/>
        </authorList>
    </citation>
    <scope>NUCLEOTIDE SEQUENCE [LARGE SCALE GENOMIC DNA]</scope>
    <source>
        <strain evidence="2 3">SCSIO 58843</strain>
    </source>
</reference>
<evidence type="ECO:0000256" key="1">
    <source>
        <dbReference type="SAM" id="Phobius"/>
    </source>
</evidence>
<dbReference type="KEGG" id="atq:GH723_12660"/>
<dbReference type="EMBL" id="CP045851">
    <property type="protein sequence ID" value="QGG95881.1"/>
    <property type="molecule type" value="Genomic_DNA"/>
</dbReference>
<feature type="transmembrane region" description="Helical" evidence="1">
    <location>
        <begin position="20"/>
        <end position="39"/>
    </location>
</feature>
<proteinExistence type="predicted"/>
<evidence type="ECO:0000313" key="2">
    <source>
        <dbReference type="EMBL" id="QGG95881.1"/>
    </source>
</evidence>
<keyword evidence="1" id="KW-0472">Membrane</keyword>
<accession>A0A5Q2RMT0</accession>
<dbReference type="AlphaFoldDB" id="A0A5Q2RMT0"/>
<gene>
    <name evidence="2" type="ORF">GH723_12660</name>
</gene>
<name>A0A5Q2RMT0_9ACTN</name>
<evidence type="ECO:0000313" key="3">
    <source>
        <dbReference type="Proteomes" id="UP000334019"/>
    </source>
</evidence>
<sequence length="132" mass="13830">MPESVADEPAPRRSGLAVPVAAFAVLLVVAIGGIVAVVVTSDDPDPQTVTYAIDEGTGARLDAGEDVDLMPAEVHLSVGDTLVIRNDDDRPYSVGPYFVRAGETLAQTYTRPQELVGACELSGHGELRVVVT</sequence>